<keyword evidence="9" id="KW-1185">Reference proteome</keyword>
<dbReference type="Pfam" id="PF00209">
    <property type="entry name" value="SNF"/>
    <property type="match status" value="2"/>
</dbReference>
<feature type="transmembrane region" description="Helical" evidence="7">
    <location>
        <begin position="251"/>
        <end position="275"/>
    </location>
</feature>
<dbReference type="EMBL" id="CP003096">
    <property type="protein sequence ID" value="AER67024.1"/>
    <property type="molecule type" value="Genomic_DNA"/>
</dbReference>
<feature type="transmembrane region" description="Helical" evidence="7">
    <location>
        <begin position="309"/>
        <end position="333"/>
    </location>
</feature>
<feature type="transmembrane region" description="Helical" evidence="7">
    <location>
        <begin position="423"/>
        <end position="441"/>
    </location>
</feature>
<reference evidence="8 9" key="2">
    <citation type="journal article" date="2012" name="Stand. Genomic Sci.">
        <title>Genome sequence of the moderately thermophilic, amino-acid-degrading and sulfur-reducing bacterium Thermovirga lienii type strain (Cas60314(T)).</title>
        <authorList>
            <person name="Goker M."/>
            <person name="Saunders E."/>
            <person name="Lapidus A."/>
            <person name="Nolan M."/>
            <person name="Lucas S."/>
            <person name="Hammon N."/>
            <person name="Deshpande S."/>
            <person name="Cheng J.F."/>
            <person name="Han C."/>
            <person name="Tapia R."/>
            <person name="Goodwin L.A."/>
            <person name="Pitluck S."/>
            <person name="Liolios K."/>
            <person name="Mavromatis K."/>
            <person name="Pagani I."/>
            <person name="Ivanova N."/>
            <person name="Mikhailova N."/>
            <person name="Pati A."/>
            <person name="Chen A."/>
            <person name="Palaniappan K."/>
            <person name="Land M."/>
            <person name="Chang Y.J."/>
            <person name="Jeffries C.D."/>
            <person name="Brambilla E.M."/>
            <person name="Rohde M."/>
            <person name="Spring S."/>
            <person name="Detter J.C."/>
            <person name="Woyke T."/>
            <person name="Bristow J."/>
            <person name="Eisen J.A."/>
            <person name="Markowitz V."/>
            <person name="Hugenholtz P."/>
            <person name="Kyrpides N.C."/>
            <person name="Klenk H.P."/>
        </authorList>
    </citation>
    <scope>NUCLEOTIDE SEQUENCE [LARGE SCALE GENOMIC DNA]</scope>
    <source>
        <strain evidence="9">ATCC BAA-1197 / DSM 17291 / Cas60314</strain>
    </source>
</reference>
<proteinExistence type="inferred from homology"/>
<feature type="transmembrane region" description="Helical" evidence="7">
    <location>
        <begin position="89"/>
        <end position="117"/>
    </location>
</feature>
<feature type="transmembrane region" description="Helical" evidence="7">
    <location>
        <begin position="43"/>
        <end position="68"/>
    </location>
</feature>
<evidence type="ECO:0000313" key="8">
    <source>
        <dbReference type="EMBL" id="AER67024.1"/>
    </source>
</evidence>
<evidence type="ECO:0000256" key="4">
    <source>
        <dbReference type="ARBA" id="ARBA00022989"/>
    </source>
</evidence>
<dbReference type="PANTHER" id="PTHR42948">
    <property type="entry name" value="TRANSPORTER"/>
    <property type="match status" value="1"/>
</dbReference>
<comment type="subcellular location">
    <subcellularLocation>
        <location evidence="1">Membrane</location>
        <topology evidence="1">Multi-pass membrane protein</topology>
    </subcellularLocation>
</comment>
<keyword evidence="2 6" id="KW-0813">Transport</keyword>
<sequence length="446" mass="47557">MSNGAEREQWGSRLGFILAAAGSAVGLGNIWRFPYITGQNGGAAFVLLYVALVFIIGFSVMLAEIAIGRAAQLNAVGSFKKLKGGAWTIVGWMGVAAGFIILSYYGVIAGWTIAYFIKSFTGLMQIAEQGKTADFFVGFITNPGLVIAWQALFMLVTIYIVYKGIGEGIEKYCRVLMPALFIILLVLIVRAVTLPGAGAGIDFYLKPDFSKITGGTLGAALGQAFFSLSLGMGCMITYGSYLDKKEALPGAAAQVCFLDTLVAFLAGLVIFPAVFAFGVEPGAGPGLTFITLPNVFAKMPGGAIWSGLFFLLLFVAALTSAISLLEVVSAYFIDEMKWSRAKAAWINGLVIFLLGIPSVLGLAGKLPKFAGRDFLDSADFIASNVLLPLGGLFIALFVGWVWTEGAEKEVTNNGTKPFALHTAWLWVCRVIAPIAIAYIFITGLKW</sequence>
<evidence type="ECO:0000256" key="1">
    <source>
        <dbReference type="ARBA" id="ARBA00004141"/>
    </source>
</evidence>
<comment type="similarity">
    <text evidence="6">Belongs to the sodium:neurotransmitter symporter (SNF) (TC 2.A.22) family.</text>
</comment>
<feature type="transmembrane region" description="Helical" evidence="7">
    <location>
        <begin position="385"/>
        <end position="403"/>
    </location>
</feature>
<dbReference type="KEGG" id="tli:Tlie_1294"/>
<dbReference type="eggNOG" id="COG0733">
    <property type="taxonomic scope" value="Bacteria"/>
</dbReference>
<feature type="transmembrane region" description="Helical" evidence="7">
    <location>
        <begin position="12"/>
        <end position="31"/>
    </location>
</feature>
<keyword evidence="3 6" id="KW-0812">Transmembrane</keyword>
<feature type="transmembrane region" description="Helical" evidence="7">
    <location>
        <begin position="174"/>
        <end position="197"/>
    </location>
</feature>
<dbReference type="CDD" id="cd10336">
    <property type="entry name" value="SLC6sbd_Tyt1-Like"/>
    <property type="match status" value="1"/>
</dbReference>
<keyword evidence="5 7" id="KW-0472">Membrane</keyword>
<feature type="transmembrane region" description="Helical" evidence="7">
    <location>
        <begin position="345"/>
        <end position="364"/>
    </location>
</feature>
<evidence type="ECO:0000256" key="7">
    <source>
        <dbReference type="SAM" id="Phobius"/>
    </source>
</evidence>
<organism evidence="8 9">
    <name type="scientific">Thermovirga lienii (strain ATCC BAA-1197 / DSM 17291 / Cas60314)</name>
    <dbReference type="NCBI Taxonomy" id="580340"/>
    <lineage>
        <taxon>Bacteria</taxon>
        <taxon>Thermotogati</taxon>
        <taxon>Synergistota</taxon>
        <taxon>Synergistia</taxon>
        <taxon>Synergistales</taxon>
        <taxon>Thermovirgaceae</taxon>
        <taxon>Thermovirga</taxon>
    </lineage>
</organism>
<gene>
    <name evidence="8" type="ordered locus">Tlie_1294</name>
</gene>
<name>G7V637_THELD</name>
<feature type="transmembrane region" description="Helical" evidence="7">
    <location>
        <begin position="137"/>
        <end position="162"/>
    </location>
</feature>
<dbReference type="Proteomes" id="UP000005868">
    <property type="component" value="Chromosome"/>
</dbReference>
<evidence type="ECO:0000256" key="6">
    <source>
        <dbReference type="RuleBase" id="RU003732"/>
    </source>
</evidence>
<keyword evidence="6" id="KW-0769">Symport</keyword>
<feature type="transmembrane region" description="Helical" evidence="7">
    <location>
        <begin position="217"/>
        <end position="239"/>
    </location>
</feature>
<keyword evidence="4 7" id="KW-1133">Transmembrane helix</keyword>
<dbReference type="GO" id="GO:0015293">
    <property type="term" value="F:symporter activity"/>
    <property type="evidence" value="ECO:0007669"/>
    <property type="project" value="UniProtKB-KW"/>
</dbReference>
<dbReference type="SUPFAM" id="SSF161070">
    <property type="entry name" value="SNF-like"/>
    <property type="match status" value="1"/>
</dbReference>
<accession>G7V637</accession>
<dbReference type="PROSITE" id="PS50267">
    <property type="entry name" value="NA_NEUROTRAN_SYMP_3"/>
    <property type="match status" value="1"/>
</dbReference>
<evidence type="ECO:0000313" key="9">
    <source>
        <dbReference type="Proteomes" id="UP000005868"/>
    </source>
</evidence>
<dbReference type="InterPro" id="IPR000175">
    <property type="entry name" value="Na/ntran_symport"/>
</dbReference>
<dbReference type="PRINTS" id="PR00176">
    <property type="entry name" value="NANEUSMPORT"/>
</dbReference>
<dbReference type="OrthoDB" id="1014at2"/>
<dbReference type="PROSITE" id="PS00610">
    <property type="entry name" value="NA_NEUROTRAN_SYMP_1"/>
    <property type="match status" value="1"/>
</dbReference>
<reference evidence="9" key="1">
    <citation type="submission" date="2011-10" db="EMBL/GenBank/DDBJ databases">
        <title>The complete genome of chromosome of Thermovirga lienii DSM 17291.</title>
        <authorList>
            <consortium name="US DOE Joint Genome Institute (JGI-PGF)"/>
            <person name="Lucas S."/>
            <person name="Copeland A."/>
            <person name="Lapidus A."/>
            <person name="Glavina del Rio T."/>
            <person name="Dalin E."/>
            <person name="Tice H."/>
            <person name="Bruce D."/>
            <person name="Goodwin L."/>
            <person name="Pitluck S."/>
            <person name="Peters L."/>
            <person name="Mikhailova N."/>
            <person name="Saunders E."/>
            <person name="Kyrpides N."/>
            <person name="Mavromatis K."/>
            <person name="Ivanova N."/>
            <person name="Last F.I."/>
            <person name="Brettin T."/>
            <person name="Detter J.C."/>
            <person name="Han C."/>
            <person name="Larimer F."/>
            <person name="Land M."/>
            <person name="Hauser L."/>
            <person name="Markowitz V."/>
            <person name="Cheng J.-F."/>
            <person name="Hugenholtz P."/>
            <person name="Woyke T."/>
            <person name="Wu D."/>
            <person name="Spring S."/>
            <person name="Schroeder M."/>
            <person name="Brambilla E.-M."/>
            <person name="Klenk H.-P."/>
            <person name="Eisen J.A."/>
        </authorList>
    </citation>
    <scope>NUCLEOTIDE SEQUENCE [LARGE SCALE GENOMIC DNA]</scope>
    <source>
        <strain evidence="9">ATCC BAA-1197 / DSM 17291 / Cas60314</strain>
    </source>
</reference>
<evidence type="ECO:0000256" key="5">
    <source>
        <dbReference type="ARBA" id="ARBA00023136"/>
    </source>
</evidence>
<dbReference type="AlphaFoldDB" id="G7V637"/>
<dbReference type="PANTHER" id="PTHR42948:SF1">
    <property type="entry name" value="TRANSPORTER"/>
    <property type="match status" value="1"/>
</dbReference>
<protein>
    <recommendedName>
        <fullName evidence="6">Transporter</fullName>
    </recommendedName>
</protein>
<evidence type="ECO:0000256" key="2">
    <source>
        <dbReference type="ARBA" id="ARBA00022448"/>
    </source>
</evidence>
<dbReference type="HOGENOM" id="CLU_006855_3_4_0"/>
<dbReference type="GO" id="GO:0016020">
    <property type="term" value="C:membrane"/>
    <property type="evidence" value="ECO:0007669"/>
    <property type="project" value="UniProtKB-SubCell"/>
</dbReference>
<dbReference type="NCBIfam" id="NF037979">
    <property type="entry name" value="Na_transp"/>
    <property type="match status" value="1"/>
</dbReference>
<evidence type="ECO:0000256" key="3">
    <source>
        <dbReference type="ARBA" id="ARBA00022692"/>
    </source>
</evidence>
<dbReference type="InterPro" id="IPR037272">
    <property type="entry name" value="SNS_sf"/>
</dbReference>
<dbReference type="InterPro" id="IPR047218">
    <property type="entry name" value="YocR/YhdH-like"/>
</dbReference>